<keyword evidence="1" id="KW-0732">Signal</keyword>
<keyword evidence="3" id="KW-1185">Reference proteome</keyword>
<dbReference type="Proteomes" id="UP000825483">
    <property type="component" value="Unassembled WGS sequence"/>
</dbReference>
<comment type="caution">
    <text evidence="2">The sequence shown here is derived from an EMBL/GenBank/DDBJ whole genome shotgun (WGS) entry which is preliminary data.</text>
</comment>
<evidence type="ECO:0000313" key="3">
    <source>
        <dbReference type="Proteomes" id="UP000825483"/>
    </source>
</evidence>
<dbReference type="SUPFAM" id="SSF48452">
    <property type="entry name" value="TPR-like"/>
    <property type="match status" value="1"/>
</dbReference>
<dbReference type="InterPro" id="IPR011990">
    <property type="entry name" value="TPR-like_helical_dom_sf"/>
</dbReference>
<dbReference type="Pfam" id="PF14559">
    <property type="entry name" value="TPR_19"/>
    <property type="match status" value="1"/>
</dbReference>
<feature type="chain" id="PRO_5040373574" description="Tetratricopeptide repeat protein" evidence="1">
    <location>
        <begin position="16"/>
        <end position="404"/>
    </location>
</feature>
<gene>
    <name evidence="2" type="ORF">PRLR5076_15300</name>
</gene>
<proteinExistence type="predicted"/>
<organism evidence="2 3">
    <name type="scientific">Prevotella lacticifex</name>
    <dbReference type="NCBI Taxonomy" id="2854755"/>
    <lineage>
        <taxon>Bacteria</taxon>
        <taxon>Pseudomonadati</taxon>
        <taxon>Bacteroidota</taxon>
        <taxon>Bacteroidia</taxon>
        <taxon>Bacteroidales</taxon>
        <taxon>Prevotellaceae</taxon>
        <taxon>Prevotella</taxon>
    </lineage>
</organism>
<name>A0A9R1C9V3_9BACT</name>
<evidence type="ECO:0000256" key="1">
    <source>
        <dbReference type="SAM" id="SignalP"/>
    </source>
</evidence>
<dbReference type="EMBL" id="BPUB01000001">
    <property type="protein sequence ID" value="GJG58679.1"/>
    <property type="molecule type" value="Genomic_DNA"/>
</dbReference>
<dbReference type="Gene3D" id="1.25.40.10">
    <property type="entry name" value="Tetratricopeptide repeat domain"/>
    <property type="match status" value="1"/>
</dbReference>
<protein>
    <recommendedName>
        <fullName evidence="4">Tetratricopeptide repeat protein</fullName>
    </recommendedName>
</protein>
<dbReference type="AlphaFoldDB" id="A0A9R1C9V3"/>
<feature type="signal peptide" evidence="1">
    <location>
        <begin position="1"/>
        <end position="15"/>
    </location>
</feature>
<reference evidence="2" key="1">
    <citation type="journal article" date="2022" name="Int. J. Syst. Evol. Microbiol.">
        <title>Prevotella lacticifex sp. nov., isolated from the rumen of cows.</title>
        <authorList>
            <person name="Shinkai T."/>
            <person name="Ikeyama N."/>
            <person name="Kumagai M."/>
            <person name="Ohmori H."/>
            <person name="Sakamoto M."/>
            <person name="Ohkuma M."/>
            <person name="Mitsumori M."/>
        </authorList>
    </citation>
    <scope>NUCLEOTIDE SEQUENCE</scope>
    <source>
        <strain evidence="2">R5076</strain>
    </source>
</reference>
<evidence type="ECO:0008006" key="4">
    <source>
        <dbReference type="Google" id="ProtNLM"/>
    </source>
</evidence>
<evidence type="ECO:0000313" key="2">
    <source>
        <dbReference type="EMBL" id="GJG58679.1"/>
    </source>
</evidence>
<sequence length="404" mass="44486">MIAVLMLLSVSAAFAGNSDALKAILKADSYTEAAKLVESSLGQLADNAEKATAYNKIVDLALAKYNEESAKVAIKKEADEAGMYDALDAAYTAAAECYKYDQLPNAKGKVKPKYSKVNAVRLYQLRPNLINGGGFFQGKDNKKAFKLLSYYVTSNSEPMFNEVKTDAAKDPNYLNAAFFAGYMAYMDHDWANAEKYAGMAVNDSANGANALNIMLTAMKAQLKTAADSAEFINKCKALYEKNPDNQMIFANLVDAYSQAGKATEAEQLVNSRLEREPNDFIALMVKGQFLEQHDKFQEAADALKKSLANAPEQNKLMLNATIGDCYLYHAQKRLEKVSGVLSKAAKEQFVPVYNEAIKYYEAAKALDKDGSQKAKYAARLYSCYYFVLGENDPKTQEAKSYAGY</sequence>
<accession>A0A9R1C9V3</accession>